<dbReference type="PANTHER" id="PTHR43790">
    <property type="entry name" value="CARBOHYDRATE TRANSPORT ATP-BINDING PROTEIN MG119-RELATED"/>
    <property type="match status" value="1"/>
</dbReference>
<evidence type="ECO:0000259" key="9">
    <source>
        <dbReference type="PROSITE" id="PS50893"/>
    </source>
</evidence>
<name>A0A081RF04_SPHCR</name>
<dbReference type="Proteomes" id="UP000028411">
    <property type="component" value="Unassembled WGS sequence"/>
</dbReference>
<dbReference type="CDD" id="cd03215">
    <property type="entry name" value="ABC_Carb_Monos_II"/>
    <property type="match status" value="1"/>
</dbReference>
<dbReference type="EC" id="3.6.3.17" evidence="10"/>
<evidence type="ECO:0000313" key="10">
    <source>
        <dbReference type="EMBL" id="KEQ53777.1"/>
    </source>
</evidence>
<evidence type="ECO:0000256" key="3">
    <source>
        <dbReference type="ARBA" id="ARBA00022597"/>
    </source>
</evidence>
<dbReference type="PANTHER" id="PTHR43790:SF3">
    <property type="entry name" value="D-ALLOSE IMPORT ATP-BINDING PROTEIN ALSA-RELATED"/>
    <property type="match status" value="1"/>
</dbReference>
<keyword evidence="3" id="KW-0762">Sugar transport</keyword>
<dbReference type="AlphaFoldDB" id="A0A081RF04"/>
<reference evidence="10 11" key="1">
    <citation type="submission" date="2014-02" db="EMBL/GenBank/DDBJ databases">
        <title>Whole genome sequence of Sphingobium chlorophenolicum NBRC 16172.</title>
        <authorList>
            <person name="Gan H.M."/>
            <person name="Gan H.Y."/>
            <person name="Chew T.H."/>
            <person name="Savka M.A."/>
        </authorList>
    </citation>
    <scope>NUCLEOTIDE SEQUENCE [LARGE SCALE GENOMIC DNA]</scope>
    <source>
        <strain evidence="10 11">NBRC 16172</strain>
    </source>
</reference>
<feature type="domain" description="ABC transporter" evidence="9">
    <location>
        <begin position="1"/>
        <end position="238"/>
    </location>
</feature>
<feature type="domain" description="ABC transporter" evidence="9">
    <location>
        <begin position="250"/>
        <end position="491"/>
    </location>
</feature>
<protein>
    <submittedName>
        <fullName evidence="10">L-arabinose transporter ATP-binding protein</fullName>
        <ecNumber evidence="10">3.6.3.17</ecNumber>
    </submittedName>
</protein>
<evidence type="ECO:0000256" key="8">
    <source>
        <dbReference type="ARBA" id="ARBA00023136"/>
    </source>
</evidence>
<dbReference type="SUPFAM" id="SSF52540">
    <property type="entry name" value="P-loop containing nucleoside triphosphate hydrolases"/>
    <property type="match status" value="2"/>
</dbReference>
<dbReference type="InterPro" id="IPR050107">
    <property type="entry name" value="ABC_carbohydrate_import_ATPase"/>
</dbReference>
<evidence type="ECO:0000256" key="5">
    <source>
        <dbReference type="ARBA" id="ARBA00022741"/>
    </source>
</evidence>
<dbReference type="RefSeq" id="WP_037450792.1">
    <property type="nucleotide sequence ID" value="NZ_JFHR01000018.1"/>
</dbReference>
<evidence type="ECO:0000256" key="4">
    <source>
        <dbReference type="ARBA" id="ARBA00022737"/>
    </source>
</evidence>
<dbReference type="SMART" id="SM00382">
    <property type="entry name" value="AAA"/>
    <property type="match status" value="2"/>
</dbReference>
<evidence type="ECO:0000256" key="2">
    <source>
        <dbReference type="ARBA" id="ARBA00022475"/>
    </source>
</evidence>
<evidence type="ECO:0000313" key="11">
    <source>
        <dbReference type="Proteomes" id="UP000028411"/>
    </source>
</evidence>
<dbReference type="PROSITE" id="PS00211">
    <property type="entry name" value="ABC_TRANSPORTER_1"/>
    <property type="match status" value="1"/>
</dbReference>
<dbReference type="InterPro" id="IPR003439">
    <property type="entry name" value="ABC_transporter-like_ATP-bd"/>
</dbReference>
<dbReference type="CDD" id="cd03216">
    <property type="entry name" value="ABC_Carb_Monos_I"/>
    <property type="match status" value="1"/>
</dbReference>
<keyword evidence="10" id="KW-0378">Hydrolase</keyword>
<gene>
    <name evidence="10" type="primary">araG</name>
    <name evidence="10" type="ORF">BV95_01993</name>
</gene>
<evidence type="ECO:0000256" key="6">
    <source>
        <dbReference type="ARBA" id="ARBA00022840"/>
    </source>
</evidence>
<dbReference type="PATRIC" id="fig|46429.4.peg.1963"/>
<dbReference type="InterPro" id="IPR017871">
    <property type="entry name" value="ABC_transporter-like_CS"/>
</dbReference>
<dbReference type="PROSITE" id="PS50893">
    <property type="entry name" value="ABC_TRANSPORTER_2"/>
    <property type="match status" value="2"/>
</dbReference>
<dbReference type="Gene3D" id="3.40.50.300">
    <property type="entry name" value="P-loop containing nucleotide triphosphate hydrolases"/>
    <property type="match status" value="2"/>
</dbReference>
<organism evidence="10 11">
    <name type="scientific">Sphingobium chlorophenolicum</name>
    <dbReference type="NCBI Taxonomy" id="46429"/>
    <lineage>
        <taxon>Bacteria</taxon>
        <taxon>Pseudomonadati</taxon>
        <taxon>Pseudomonadota</taxon>
        <taxon>Alphaproteobacteria</taxon>
        <taxon>Sphingomonadales</taxon>
        <taxon>Sphingomonadaceae</taxon>
        <taxon>Sphingobium</taxon>
    </lineage>
</organism>
<dbReference type="eggNOG" id="COG1129">
    <property type="taxonomic scope" value="Bacteria"/>
</dbReference>
<dbReference type="InterPro" id="IPR003593">
    <property type="entry name" value="AAA+_ATPase"/>
</dbReference>
<keyword evidence="8" id="KW-0472">Membrane</keyword>
<keyword evidence="7" id="KW-1278">Translocase</keyword>
<dbReference type="Pfam" id="PF00005">
    <property type="entry name" value="ABC_tran"/>
    <property type="match status" value="2"/>
</dbReference>
<dbReference type="GO" id="GO:0005524">
    <property type="term" value="F:ATP binding"/>
    <property type="evidence" value="ECO:0007669"/>
    <property type="project" value="UniProtKB-KW"/>
</dbReference>
<comment type="caution">
    <text evidence="10">The sequence shown here is derived from an EMBL/GenBank/DDBJ whole genome shotgun (WGS) entry which is preliminary data.</text>
</comment>
<keyword evidence="5" id="KW-0547">Nucleotide-binding</keyword>
<dbReference type="OrthoDB" id="9805029at2"/>
<sequence>MGLSIVNLSKAFAAPVLRSISLDIQCGEIRGLVGENGAGKSTLLNILAGNLDADGGEIILDDRPYRPSSVRQALDAGVALATQELSTIETLTAAENLSLSKFPSRLGLIDKAQQDKEARSLLSTVGLTQLSPATPAAELSLAEQQLLEIARASWHGTHLLMLDEPTAALSREQADLIHELIKAKAAQGVVVIYVSHRLEDLKSVCQTISVLRDGEMILTRACGDLTIPDMIEAMAGRFARREKRARPSLLPTPMLRISDITTKALPHPISLEINAGEIVGLAGLAGAGRTELIKAIMGIDARTSGTCERVTDGGAVTLSTPADAVAAGIGYVPEDRKMSGIFAGHGVAFNMSLPALRAHRWIPGSWVYRRASEVRNLLNIRSAGLDQPIDQLSGGNQQKVILGRWLMEETPVLLLDEPGRGVDVAAKTDIFDEIARLAGAGAAVMIASSEMDELTMTCDRIVVMSGGRVAGEFNGPDWDEQAIMTAAFSAHVGGNAGSNDTRELGTGQ</sequence>
<keyword evidence="1" id="KW-0813">Transport</keyword>
<accession>A0A081RF04</accession>
<keyword evidence="6 10" id="KW-0067">ATP-binding</keyword>
<dbReference type="GO" id="GO:0016887">
    <property type="term" value="F:ATP hydrolysis activity"/>
    <property type="evidence" value="ECO:0007669"/>
    <property type="project" value="InterPro"/>
</dbReference>
<keyword evidence="2" id="KW-1003">Cell membrane</keyword>
<proteinExistence type="predicted"/>
<dbReference type="InterPro" id="IPR027417">
    <property type="entry name" value="P-loop_NTPase"/>
</dbReference>
<evidence type="ECO:0000256" key="1">
    <source>
        <dbReference type="ARBA" id="ARBA00022448"/>
    </source>
</evidence>
<evidence type="ECO:0000256" key="7">
    <source>
        <dbReference type="ARBA" id="ARBA00022967"/>
    </source>
</evidence>
<keyword evidence="4" id="KW-0677">Repeat</keyword>
<dbReference type="EMBL" id="JFHR01000018">
    <property type="protein sequence ID" value="KEQ53777.1"/>
    <property type="molecule type" value="Genomic_DNA"/>
</dbReference>